<dbReference type="GO" id="GO:0098542">
    <property type="term" value="P:defense response to other organism"/>
    <property type="evidence" value="ECO:0007669"/>
    <property type="project" value="InterPro"/>
</dbReference>
<comment type="subcellular location">
    <subcellularLocation>
        <location evidence="1">Membrane</location>
    </subcellularLocation>
</comment>
<dbReference type="OMA" id="CCFFWTV"/>
<dbReference type="PANTHER" id="PTHR31234">
    <property type="entry name" value="LATE EMBRYOGENESIS ABUNDANT (LEA) HYDROXYPROLINE-RICH GLYCOPROTEIN FAMILY"/>
    <property type="match status" value="1"/>
</dbReference>
<dbReference type="AlphaFoldDB" id="A0A0K9P682"/>
<evidence type="ECO:0000256" key="3">
    <source>
        <dbReference type="SAM" id="MobiDB-lite"/>
    </source>
</evidence>
<sequence length="249" mass="27417">MAERIYPSSKPMPQPPPPTTTGRGPPTFPPPKSQLYNASRPMYRPQPPKQRQKRRSRSCFCCCFLWTILFLVGLIFLFAIASGIFYVIYRPEKPTFYLSSARLSSDSHLNLTVTSRNPNKKIAFVYAPISVSTEGAFLPAEHPGFVQKPGSVKVVRVDPIVSKKKELKGKKKISVIVTVETKVGVEIGSLKTKQFGVTVICDGISVPVPAPVVVSKGENATKLESPPTASVGGASCNVKLRIKIWKWNF</sequence>
<keyword evidence="4" id="KW-0812">Transmembrane</keyword>
<keyword evidence="4" id="KW-1133">Transmembrane helix</keyword>
<dbReference type="GO" id="GO:0016020">
    <property type="term" value="C:membrane"/>
    <property type="evidence" value="ECO:0007669"/>
    <property type="project" value="UniProtKB-SubCell"/>
</dbReference>
<evidence type="ECO:0000256" key="1">
    <source>
        <dbReference type="ARBA" id="ARBA00004370"/>
    </source>
</evidence>
<proteinExistence type="predicted"/>
<keyword evidence="6" id="KW-1185">Reference proteome</keyword>
<organism evidence="5 6">
    <name type="scientific">Zostera marina</name>
    <name type="common">Eelgrass</name>
    <dbReference type="NCBI Taxonomy" id="29655"/>
    <lineage>
        <taxon>Eukaryota</taxon>
        <taxon>Viridiplantae</taxon>
        <taxon>Streptophyta</taxon>
        <taxon>Embryophyta</taxon>
        <taxon>Tracheophyta</taxon>
        <taxon>Spermatophyta</taxon>
        <taxon>Magnoliopsida</taxon>
        <taxon>Liliopsida</taxon>
        <taxon>Zosteraceae</taxon>
        <taxon>Zostera</taxon>
    </lineage>
</organism>
<evidence type="ECO:0000313" key="5">
    <source>
        <dbReference type="EMBL" id="KMZ63722.1"/>
    </source>
</evidence>
<evidence type="ECO:0000256" key="4">
    <source>
        <dbReference type="SAM" id="Phobius"/>
    </source>
</evidence>
<dbReference type="PANTHER" id="PTHR31234:SF2">
    <property type="entry name" value="OS05G0199100 PROTEIN"/>
    <property type="match status" value="1"/>
</dbReference>
<comment type="caution">
    <text evidence="5">The sequence shown here is derived from an EMBL/GenBank/DDBJ whole genome shotgun (WGS) entry which is preliminary data.</text>
</comment>
<protein>
    <submittedName>
        <fullName evidence="5">Late embryogenesis abundant (LEA) hydroxyproline-rich glycoproteinfamily</fullName>
    </submittedName>
</protein>
<reference evidence="6" key="1">
    <citation type="journal article" date="2016" name="Nature">
        <title>The genome of the seagrass Zostera marina reveals angiosperm adaptation to the sea.</title>
        <authorList>
            <person name="Olsen J.L."/>
            <person name="Rouze P."/>
            <person name="Verhelst B."/>
            <person name="Lin Y.-C."/>
            <person name="Bayer T."/>
            <person name="Collen J."/>
            <person name="Dattolo E."/>
            <person name="De Paoli E."/>
            <person name="Dittami S."/>
            <person name="Maumus F."/>
            <person name="Michel G."/>
            <person name="Kersting A."/>
            <person name="Lauritano C."/>
            <person name="Lohaus R."/>
            <person name="Toepel M."/>
            <person name="Tonon T."/>
            <person name="Vanneste K."/>
            <person name="Amirebrahimi M."/>
            <person name="Brakel J."/>
            <person name="Bostroem C."/>
            <person name="Chovatia M."/>
            <person name="Grimwood J."/>
            <person name="Jenkins J.W."/>
            <person name="Jueterbock A."/>
            <person name="Mraz A."/>
            <person name="Stam W.T."/>
            <person name="Tice H."/>
            <person name="Bornberg-Bauer E."/>
            <person name="Green P.J."/>
            <person name="Pearson G.A."/>
            <person name="Procaccini G."/>
            <person name="Duarte C.M."/>
            <person name="Schmutz J."/>
            <person name="Reusch T.B.H."/>
            <person name="Van de Peer Y."/>
        </authorList>
    </citation>
    <scope>NUCLEOTIDE SEQUENCE [LARGE SCALE GENOMIC DNA]</scope>
    <source>
        <strain evidence="6">cv. Finnish</strain>
    </source>
</reference>
<feature type="region of interest" description="Disordered" evidence="3">
    <location>
        <begin position="1"/>
        <end position="51"/>
    </location>
</feature>
<dbReference type="OrthoDB" id="777167at2759"/>
<evidence type="ECO:0000313" key="6">
    <source>
        <dbReference type="Proteomes" id="UP000036987"/>
    </source>
</evidence>
<keyword evidence="2 4" id="KW-0472">Membrane</keyword>
<feature type="compositionally biased region" description="Pro residues" evidence="3">
    <location>
        <begin position="10"/>
        <end position="19"/>
    </location>
</feature>
<name>A0A0K9P682_ZOSMR</name>
<accession>A0A0K9P682</accession>
<feature type="transmembrane region" description="Helical" evidence="4">
    <location>
        <begin position="59"/>
        <end position="89"/>
    </location>
</feature>
<dbReference type="InterPro" id="IPR044839">
    <property type="entry name" value="NDR1-like"/>
</dbReference>
<dbReference type="Proteomes" id="UP000036987">
    <property type="component" value="Unassembled WGS sequence"/>
</dbReference>
<dbReference type="EMBL" id="LFYR01001213">
    <property type="protein sequence ID" value="KMZ63722.1"/>
    <property type="molecule type" value="Genomic_DNA"/>
</dbReference>
<gene>
    <name evidence="5" type="ORF">ZOSMA_3G02070</name>
</gene>
<evidence type="ECO:0000256" key="2">
    <source>
        <dbReference type="ARBA" id="ARBA00023136"/>
    </source>
</evidence>